<accession>A0A517SL65</accession>
<dbReference type="Proteomes" id="UP000315700">
    <property type="component" value="Chromosome"/>
</dbReference>
<dbReference type="PROSITE" id="PS51318">
    <property type="entry name" value="TAT"/>
    <property type="match status" value="1"/>
</dbReference>
<dbReference type="RefSeq" id="WP_145034270.1">
    <property type="nucleotide sequence ID" value="NZ_CP036271.1"/>
</dbReference>
<evidence type="ECO:0008006" key="4">
    <source>
        <dbReference type="Google" id="ProtNLM"/>
    </source>
</evidence>
<protein>
    <recommendedName>
        <fullName evidence="4">Sulfatase</fullName>
    </recommendedName>
</protein>
<name>A0A517SL65_9PLAN</name>
<reference evidence="2 3" key="1">
    <citation type="submission" date="2019-02" db="EMBL/GenBank/DDBJ databases">
        <title>Deep-cultivation of Planctomycetes and their phenomic and genomic characterization uncovers novel biology.</title>
        <authorList>
            <person name="Wiegand S."/>
            <person name="Jogler M."/>
            <person name="Boedeker C."/>
            <person name="Pinto D."/>
            <person name="Vollmers J."/>
            <person name="Rivas-Marin E."/>
            <person name="Kohn T."/>
            <person name="Peeters S.H."/>
            <person name="Heuer A."/>
            <person name="Rast P."/>
            <person name="Oberbeckmann S."/>
            <person name="Bunk B."/>
            <person name="Jeske O."/>
            <person name="Meyerdierks A."/>
            <person name="Storesund J.E."/>
            <person name="Kallscheuer N."/>
            <person name="Luecker S."/>
            <person name="Lage O.M."/>
            <person name="Pohl T."/>
            <person name="Merkel B.J."/>
            <person name="Hornburger P."/>
            <person name="Mueller R.-W."/>
            <person name="Bruemmer F."/>
            <person name="Labrenz M."/>
            <person name="Spormann A.M."/>
            <person name="Op den Camp H."/>
            <person name="Overmann J."/>
            <person name="Amann R."/>
            <person name="Jetten M.S.M."/>
            <person name="Mascher T."/>
            <person name="Medema M.H."/>
            <person name="Devos D.P."/>
            <person name="Kaster A.-K."/>
            <person name="Ovreas L."/>
            <person name="Rohde M."/>
            <person name="Galperin M.Y."/>
            <person name="Jogler C."/>
        </authorList>
    </citation>
    <scope>NUCLEOTIDE SEQUENCE [LARGE SCALE GENOMIC DNA]</scope>
    <source>
        <strain evidence="2 3">Pan44</strain>
    </source>
</reference>
<dbReference type="OrthoDB" id="127333at2"/>
<dbReference type="KEGG" id="ccos:Pan44_49160"/>
<dbReference type="PANTHER" id="PTHR43737">
    <property type="entry name" value="BLL7424 PROTEIN"/>
    <property type="match status" value="1"/>
</dbReference>
<sequence length="468" mass="50485">MAGGSRTSDRQGCSEFRRWASVSRRSVLAAGGAASLAGVLSSVPASAEVTTSGAGFGRAKRCILLFMWGGPSHLDTFDLKPEAPDEVRGPFRPISTATPGLHLCEHFTKLAGLTDRVAFIRSLNHDDPAHLSSAHTLLTGHLPPVNKSDAEPPSQRDTPHLGALLNKLRPQSLGLPGFVTMPWLAYHPAAPGGKAPGQHGGWLGQAFDPLLIEGDPNAQGWQVPALSLLDSSTADRVTRRSDLLESLDQQRRLIDLAPAGQFLTKQHQAVDLLTSPAVRKAFDLGQEPEDVRNRYGRNIHGQCVLLARRLVEHGVPFVSVNWHNDNTSFWDTHGNNFEKLKNQLIPPSDQALSTLLVDLADRGMLDDTLIVWVGEFGRQPKINKASAGREHYPYCYSGLMAGAGITGGAIYGKSDKQGTTPIEDPVTPHDLAATMLHAFGVPHDQTLPEKSGRPISLYAGKPIAKLFS</sequence>
<dbReference type="SUPFAM" id="SSF53649">
    <property type="entry name" value="Alkaline phosphatase-like"/>
    <property type="match status" value="1"/>
</dbReference>
<proteinExistence type="predicted"/>
<evidence type="ECO:0000313" key="2">
    <source>
        <dbReference type="EMBL" id="QDT56856.1"/>
    </source>
</evidence>
<dbReference type="AlphaFoldDB" id="A0A517SL65"/>
<evidence type="ECO:0000256" key="1">
    <source>
        <dbReference type="SAM" id="MobiDB-lite"/>
    </source>
</evidence>
<feature type="region of interest" description="Disordered" evidence="1">
    <location>
        <begin position="140"/>
        <end position="160"/>
    </location>
</feature>
<dbReference type="Gene3D" id="3.40.720.10">
    <property type="entry name" value="Alkaline Phosphatase, subunit A"/>
    <property type="match status" value="1"/>
</dbReference>
<dbReference type="InterPro" id="IPR006311">
    <property type="entry name" value="TAT_signal"/>
</dbReference>
<dbReference type="InterPro" id="IPR010869">
    <property type="entry name" value="DUF1501"/>
</dbReference>
<organism evidence="2 3">
    <name type="scientific">Caulifigura coniformis</name>
    <dbReference type="NCBI Taxonomy" id="2527983"/>
    <lineage>
        <taxon>Bacteria</taxon>
        <taxon>Pseudomonadati</taxon>
        <taxon>Planctomycetota</taxon>
        <taxon>Planctomycetia</taxon>
        <taxon>Planctomycetales</taxon>
        <taxon>Planctomycetaceae</taxon>
        <taxon>Caulifigura</taxon>
    </lineage>
</organism>
<dbReference type="InParanoid" id="A0A517SL65"/>
<dbReference type="InterPro" id="IPR017850">
    <property type="entry name" value="Alkaline_phosphatase_core_sf"/>
</dbReference>
<dbReference type="Pfam" id="PF07394">
    <property type="entry name" value="DUF1501"/>
    <property type="match status" value="1"/>
</dbReference>
<evidence type="ECO:0000313" key="3">
    <source>
        <dbReference type="Proteomes" id="UP000315700"/>
    </source>
</evidence>
<dbReference type="EMBL" id="CP036271">
    <property type="protein sequence ID" value="QDT56856.1"/>
    <property type="molecule type" value="Genomic_DNA"/>
</dbReference>
<keyword evidence="3" id="KW-1185">Reference proteome</keyword>
<dbReference type="PANTHER" id="PTHR43737:SF1">
    <property type="entry name" value="DUF1501 DOMAIN-CONTAINING PROTEIN"/>
    <property type="match status" value="1"/>
</dbReference>
<gene>
    <name evidence="2" type="ORF">Pan44_49160</name>
</gene>